<dbReference type="InterPro" id="IPR005151">
    <property type="entry name" value="Tail-specific_protease"/>
</dbReference>
<dbReference type="CDD" id="cd06782">
    <property type="entry name" value="cpPDZ_CPP-like"/>
    <property type="match status" value="1"/>
</dbReference>
<dbReference type="SMART" id="SM00245">
    <property type="entry name" value="TSPc"/>
    <property type="match status" value="1"/>
</dbReference>
<dbReference type="Proteomes" id="UP001219956">
    <property type="component" value="Unassembled WGS sequence"/>
</dbReference>
<accession>A0ABT5J390</accession>
<dbReference type="Pfam" id="PF17820">
    <property type="entry name" value="PDZ_6"/>
    <property type="match status" value="1"/>
</dbReference>
<protein>
    <submittedName>
        <fullName evidence="9">S41 family peptidase</fullName>
    </submittedName>
</protein>
<evidence type="ECO:0000313" key="10">
    <source>
        <dbReference type="Proteomes" id="UP001219956"/>
    </source>
</evidence>
<feature type="domain" description="PDZ" evidence="8">
    <location>
        <begin position="89"/>
        <end position="157"/>
    </location>
</feature>
<dbReference type="RefSeq" id="WP_272753089.1">
    <property type="nucleotide sequence ID" value="NZ_JAQQLF010000027.1"/>
</dbReference>
<evidence type="ECO:0000256" key="2">
    <source>
        <dbReference type="ARBA" id="ARBA00022670"/>
    </source>
</evidence>
<comment type="similarity">
    <text evidence="1 5">Belongs to the peptidase S41A family.</text>
</comment>
<dbReference type="Pfam" id="PF03572">
    <property type="entry name" value="Peptidase_S41"/>
    <property type="match status" value="1"/>
</dbReference>
<name>A0ABT5J390_9NEIS</name>
<dbReference type="PROSITE" id="PS50106">
    <property type="entry name" value="PDZ"/>
    <property type="match status" value="1"/>
</dbReference>
<dbReference type="SUPFAM" id="SSF52096">
    <property type="entry name" value="ClpP/crotonase"/>
    <property type="match status" value="1"/>
</dbReference>
<feature type="signal peptide" evidence="7">
    <location>
        <begin position="1"/>
        <end position="30"/>
    </location>
</feature>
<dbReference type="Pfam" id="PF22694">
    <property type="entry name" value="CtpB_N-like"/>
    <property type="match status" value="1"/>
</dbReference>
<dbReference type="InterPro" id="IPR055210">
    <property type="entry name" value="CtpA/B_N"/>
</dbReference>
<keyword evidence="10" id="KW-1185">Reference proteome</keyword>
<keyword evidence="2 5" id="KW-0645">Protease</keyword>
<feature type="compositionally biased region" description="Low complexity" evidence="6">
    <location>
        <begin position="408"/>
        <end position="430"/>
    </location>
</feature>
<evidence type="ECO:0000256" key="4">
    <source>
        <dbReference type="ARBA" id="ARBA00022825"/>
    </source>
</evidence>
<evidence type="ECO:0000256" key="3">
    <source>
        <dbReference type="ARBA" id="ARBA00022801"/>
    </source>
</evidence>
<keyword evidence="7" id="KW-0732">Signal</keyword>
<evidence type="ECO:0000256" key="7">
    <source>
        <dbReference type="SAM" id="SignalP"/>
    </source>
</evidence>
<dbReference type="Gene3D" id="2.30.42.10">
    <property type="match status" value="1"/>
</dbReference>
<evidence type="ECO:0000256" key="5">
    <source>
        <dbReference type="RuleBase" id="RU004404"/>
    </source>
</evidence>
<dbReference type="PANTHER" id="PTHR32060:SF30">
    <property type="entry name" value="CARBOXY-TERMINAL PROCESSING PROTEASE CTPA"/>
    <property type="match status" value="1"/>
</dbReference>
<dbReference type="InterPro" id="IPR029045">
    <property type="entry name" value="ClpP/crotonase-like_dom_sf"/>
</dbReference>
<dbReference type="InterPro" id="IPR004447">
    <property type="entry name" value="Peptidase_S41A"/>
</dbReference>
<dbReference type="SUPFAM" id="SSF50156">
    <property type="entry name" value="PDZ domain-like"/>
    <property type="match status" value="1"/>
</dbReference>
<reference evidence="9 10" key="1">
    <citation type="submission" date="2023-01" db="EMBL/GenBank/DDBJ databases">
        <title>Novel species of the genus Vogesella isolated from rivers.</title>
        <authorList>
            <person name="Lu H."/>
        </authorList>
    </citation>
    <scope>NUCLEOTIDE SEQUENCE [LARGE SCALE GENOMIC DNA]</scope>
    <source>
        <strain evidence="9 10">DC21W</strain>
    </source>
</reference>
<keyword evidence="3 5" id="KW-0378">Hydrolase</keyword>
<evidence type="ECO:0000313" key="9">
    <source>
        <dbReference type="EMBL" id="MDC7718878.1"/>
    </source>
</evidence>
<sequence length="462" mass="49087">MTTPRTRKIALLTTGALLGGALTLSVQAFADKGDSVLPLNEMRTFVEVFGRIKQDYVEPVEDKKLINEAIKGMLSGLDPHSDYFDPQAFKEFREGTQGEFGGLGIEIGAEDGLVKVVAPIEDTPAQKAGIKSGDLIVKIDDTPVRGLSLNDAVKRMRGKPGTKVTLTIARKTESKPLVFTLTRAVIQTKSVKSRLLEPGFGYVRVAQFQEHTVENFAQALGNLYKENKAPLKGIVLDLRDDPGGLLNGAVGVSTAFLPKDALVVYTEGRVADAQMRLYANSKYYMRGNAADYYAKAPAELKNVPLVVLVNGGSASASEIVAGALQDHKRALIVGTQTFGKGSVQSVLPLSNEGGIKLTTARYFTPSGRSIQAKGITPDIIAEDGSEASGLRIREADLEKHLSNPAGEDAAPAAKPAASKAATPAAKPAAKAADDDSKPVDSQLNQALNVLKVQQILLKKAGN</sequence>
<dbReference type="Gene3D" id="3.30.750.44">
    <property type="match status" value="1"/>
</dbReference>
<dbReference type="NCBIfam" id="TIGR00225">
    <property type="entry name" value="prc"/>
    <property type="match status" value="1"/>
</dbReference>
<comment type="caution">
    <text evidence="9">The sequence shown here is derived from an EMBL/GenBank/DDBJ whole genome shotgun (WGS) entry which is preliminary data.</text>
</comment>
<evidence type="ECO:0000256" key="1">
    <source>
        <dbReference type="ARBA" id="ARBA00009179"/>
    </source>
</evidence>
<dbReference type="PANTHER" id="PTHR32060">
    <property type="entry name" value="TAIL-SPECIFIC PROTEASE"/>
    <property type="match status" value="1"/>
</dbReference>
<organism evidence="9 10">
    <name type="scientific">Vogesella aquatica</name>
    <dbReference type="NCBI Taxonomy" id="2984206"/>
    <lineage>
        <taxon>Bacteria</taxon>
        <taxon>Pseudomonadati</taxon>
        <taxon>Pseudomonadota</taxon>
        <taxon>Betaproteobacteria</taxon>
        <taxon>Neisseriales</taxon>
        <taxon>Chromobacteriaceae</taxon>
        <taxon>Vogesella</taxon>
    </lineage>
</organism>
<feature type="region of interest" description="Disordered" evidence="6">
    <location>
        <begin position="403"/>
        <end position="440"/>
    </location>
</feature>
<gene>
    <name evidence="9" type="ORF">PQU95_16880</name>
</gene>
<dbReference type="InterPro" id="IPR001478">
    <property type="entry name" value="PDZ"/>
</dbReference>
<keyword evidence="4 5" id="KW-0720">Serine protease</keyword>
<dbReference type="InterPro" id="IPR041489">
    <property type="entry name" value="PDZ_6"/>
</dbReference>
<evidence type="ECO:0000259" key="8">
    <source>
        <dbReference type="PROSITE" id="PS50106"/>
    </source>
</evidence>
<dbReference type="SMART" id="SM00228">
    <property type="entry name" value="PDZ"/>
    <property type="match status" value="1"/>
</dbReference>
<feature type="chain" id="PRO_5047412571" evidence="7">
    <location>
        <begin position="31"/>
        <end position="462"/>
    </location>
</feature>
<dbReference type="Gene3D" id="3.90.226.10">
    <property type="entry name" value="2-enoyl-CoA Hydratase, Chain A, domain 1"/>
    <property type="match status" value="1"/>
</dbReference>
<evidence type="ECO:0000256" key="6">
    <source>
        <dbReference type="SAM" id="MobiDB-lite"/>
    </source>
</evidence>
<dbReference type="EMBL" id="JAQQLF010000027">
    <property type="protein sequence ID" value="MDC7718878.1"/>
    <property type="molecule type" value="Genomic_DNA"/>
</dbReference>
<proteinExistence type="inferred from homology"/>
<dbReference type="CDD" id="cd07560">
    <property type="entry name" value="Peptidase_S41_CPP"/>
    <property type="match status" value="1"/>
</dbReference>
<dbReference type="InterPro" id="IPR036034">
    <property type="entry name" value="PDZ_sf"/>
</dbReference>